<accession>A0A4Y2IUC5</accession>
<evidence type="ECO:0000313" key="1">
    <source>
        <dbReference type="EMBL" id="GBM81397.1"/>
    </source>
</evidence>
<proteinExistence type="predicted"/>
<gene>
    <name evidence="1" type="ORF">AVEN_117571_1</name>
</gene>
<protein>
    <submittedName>
        <fullName evidence="1">Uncharacterized protein</fullName>
    </submittedName>
</protein>
<comment type="caution">
    <text evidence="1">The sequence shown here is derived from an EMBL/GenBank/DDBJ whole genome shotgun (WGS) entry which is preliminary data.</text>
</comment>
<name>A0A4Y2IUC5_ARAVE</name>
<reference evidence="1 2" key="1">
    <citation type="journal article" date="2019" name="Sci. Rep.">
        <title>Orb-weaving spider Araneus ventricosus genome elucidates the spidroin gene catalogue.</title>
        <authorList>
            <person name="Kono N."/>
            <person name="Nakamura H."/>
            <person name="Ohtoshi R."/>
            <person name="Moran D.A.P."/>
            <person name="Shinohara A."/>
            <person name="Yoshida Y."/>
            <person name="Fujiwara M."/>
            <person name="Mori M."/>
            <person name="Tomita M."/>
            <person name="Arakawa K."/>
        </authorList>
    </citation>
    <scope>NUCLEOTIDE SEQUENCE [LARGE SCALE GENOMIC DNA]</scope>
</reference>
<organism evidence="1 2">
    <name type="scientific">Araneus ventricosus</name>
    <name type="common">Orbweaver spider</name>
    <name type="synonym">Epeira ventricosa</name>
    <dbReference type="NCBI Taxonomy" id="182803"/>
    <lineage>
        <taxon>Eukaryota</taxon>
        <taxon>Metazoa</taxon>
        <taxon>Ecdysozoa</taxon>
        <taxon>Arthropoda</taxon>
        <taxon>Chelicerata</taxon>
        <taxon>Arachnida</taxon>
        <taxon>Araneae</taxon>
        <taxon>Araneomorphae</taxon>
        <taxon>Entelegynae</taxon>
        <taxon>Araneoidea</taxon>
        <taxon>Araneidae</taxon>
        <taxon>Araneus</taxon>
    </lineage>
</organism>
<keyword evidence="2" id="KW-1185">Reference proteome</keyword>
<dbReference type="EMBL" id="BGPR01002943">
    <property type="protein sequence ID" value="GBM81397.1"/>
    <property type="molecule type" value="Genomic_DNA"/>
</dbReference>
<evidence type="ECO:0000313" key="2">
    <source>
        <dbReference type="Proteomes" id="UP000499080"/>
    </source>
</evidence>
<dbReference type="AlphaFoldDB" id="A0A4Y2IUC5"/>
<sequence length="137" mass="16387">MKCNADFFNQDSNTAVTVYRFKTQNPRCRFKRLHNYLTTNDNEDENCKTQNPRYRYKRSHNCLTTNNNEDENCKLQDPGIDSRGFIITLSPTIMKSKIVKYRIQGTYSRDYIITTNDNEDGDCKIQNPRYRFKRLYN</sequence>
<dbReference type="Proteomes" id="UP000499080">
    <property type="component" value="Unassembled WGS sequence"/>
</dbReference>